<evidence type="ECO:0000256" key="1">
    <source>
        <dbReference type="ARBA" id="ARBA00005575"/>
    </source>
</evidence>
<feature type="region of interest" description="Disordered" evidence="11">
    <location>
        <begin position="501"/>
        <end position="544"/>
    </location>
</feature>
<keyword evidence="2" id="KW-0723">Serine/threonine-protein kinase</keyword>
<dbReference type="FunFam" id="1.10.510.10:FF:000571">
    <property type="entry name" value="Maternal embryonic leucine zipper kinase"/>
    <property type="match status" value="1"/>
</dbReference>
<keyword evidence="3" id="KW-0808">Transferase</keyword>
<feature type="compositionally biased region" description="Acidic residues" evidence="11">
    <location>
        <begin position="618"/>
        <end position="627"/>
    </location>
</feature>
<dbReference type="eggNOG" id="KOG0615">
    <property type="taxonomic scope" value="Eukaryota"/>
</dbReference>
<comment type="similarity">
    <text evidence="1">Belongs to the protein kinase superfamily. CAMK Ser/Thr protein kinase family. CHEK2 subfamily.</text>
</comment>
<evidence type="ECO:0000256" key="2">
    <source>
        <dbReference type="ARBA" id="ARBA00022527"/>
    </source>
</evidence>
<feature type="region of interest" description="Disordered" evidence="11">
    <location>
        <begin position="1"/>
        <end position="46"/>
    </location>
</feature>
<evidence type="ECO:0008006" key="16">
    <source>
        <dbReference type="Google" id="ProtNLM"/>
    </source>
</evidence>
<evidence type="ECO:0000256" key="11">
    <source>
        <dbReference type="SAM" id="MobiDB-lite"/>
    </source>
</evidence>
<gene>
    <name evidence="14" type="ORF">WG66_8682</name>
</gene>
<dbReference type="SUPFAM" id="SSF49879">
    <property type="entry name" value="SMAD/FHA domain"/>
    <property type="match status" value="1"/>
</dbReference>
<dbReference type="SMART" id="SM00220">
    <property type="entry name" value="S_TKc"/>
    <property type="match status" value="1"/>
</dbReference>
<organism evidence="14 15">
    <name type="scientific">Moniliophthora roreri</name>
    <name type="common">Frosty pod rot fungus</name>
    <name type="synonym">Monilia roreri</name>
    <dbReference type="NCBI Taxonomy" id="221103"/>
    <lineage>
        <taxon>Eukaryota</taxon>
        <taxon>Fungi</taxon>
        <taxon>Dikarya</taxon>
        <taxon>Basidiomycota</taxon>
        <taxon>Agaricomycotina</taxon>
        <taxon>Agaricomycetes</taxon>
        <taxon>Agaricomycetidae</taxon>
        <taxon>Agaricales</taxon>
        <taxon>Marasmiineae</taxon>
        <taxon>Marasmiaceae</taxon>
        <taxon>Moniliophthora</taxon>
    </lineage>
</organism>
<dbReference type="PROSITE" id="PS50011">
    <property type="entry name" value="PROTEIN_KINASE_DOM"/>
    <property type="match status" value="1"/>
</dbReference>
<feature type="compositionally biased region" description="Low complexity" evidence="11">
    <location>
        <begin position="509"/>
        <end position="518"/>
    </location>
</feature>
<keyword evidence="4 8" id="KW-0547">Nucleotide-binding</keyword>
<evidence type="ECO:0000259" key="13">
    <source>
        <dbReference type="PROSITE" id="PS50011"/>
    </source>
</evidence>
<feature type="binding site" evidence="8 10">
    <location>
        <position position="206"/>
    </location>
    <ligand>
        <name>ATP</name>
        <dbReference type="ChEBI" id="CHEBI:30616"/>
    </ligand>
</feature>
<dbReference type="GO" id="GO:0005524">
    <property type="term" value="F:ATP binding"/>
    <property type="evidence" value="ECO:0007669"/>
    <property type="project" value="UniProtKB-UniRule"/>
</dbReference>
<evidence type="ECO:0000256" key="10">
    <source>
        <dbReference type="PROSITE-ProRule" id="PRU10141"/>
    </source>
</evidence>
<name>A0A0W0FR19_MONRR</name>
<evidence type="ECO:0000256" key="8">
    <source>
        <dbReference type="PIRSR" id="PIRSR630616-2"/>
    </source>
</evidence>
<evidence type="ECO:0000259" key="12">
    <source>
        <dbReference type="PROSITE" id="PS50006"/>
    </source>
</evidence>
<dbReference type="Pfam" id="PF00069">
    <property type="entry name" value="Pkinase"/>
    <property type="match status" value="1"/>
</dbReference>
<keyword evidence="6 8" id="KW-0067">ATP-binding</keyword>
<dbReference type="InterPro" id="IPR017441">
    <property type="entry name" value="Protein_kinase_ATP_BS"/>
</dbReference>
<dbReference type="InterPro" id="IPR008271">
    <property type="entry name" value="Ser/Thr_kinase_AS"/>
</dbReference>
<dbReference type="InterPro" id="IPR000253">
    <property type="entry name" value="FHA_dom"/>
</dbReference>
<dbReference type="InterPro" id="IPR030616">
    <property type="entry name" value="Aur-like"/>
</dbReference>
<feature type="domain" description="FHA" evidence="12">
    <location>
        <begin position="75"/>
        <end position="129"/>
    </location>
</feature>
<dbReference type="InterPro" id="IPR011009">
    <property type="entry name" value="Kinase-like_dom_sf"/>
</dbReference>
<dbReference type="Gene3D" id="1.10.510.10">
    <property type="entry name" value="Transferase(Phosphotransferase) domain 1"/>
    <property type="match status" value="1"/>
</dbReference>
<sequence>MNDNIAGFAPSSSRTNNEEEETQSTQEETQQATQAMEGGSQDLSQDDKETHLFGSLHPCNPGVARYDLWRMKARYKIGRREGNDIVFSSTKISNFHAEIVWDGKTDETSCVTIKDMNSTNGVYINGHQMTKGSTRILKQGNEIAFGSRVTPETGEDYRFIFYHLAAGSPKKGLYAYYDLGPELGRGSFATVFRAISKTTGEWYAVKMIQESRRTGKEESSSSNVNLQREIAIMQELHHPNICELKDVFVCDNNDINLVIELVEGGDLLDCIINNRITSEGQVRDIIRQLCEALSYIHGKGVAHRDLKPENILLTMDVPPRVKVADFGLAKVADSMTMLKTMCGTPAYLAPEVVRPVTDQGYDNLVDSWSVGVIVFSMLTGQSPFVEDDTQTDIRARIVGRRIDWNALENCPIFTTSACKDFIQQLLLEDPRERLTLTASLNHPWLAGDFDHDESQGSAGSQFSADMTGDVSMVSANDFAHDRDETHDGFSQGFGQLKLDSNGAAANVNGTPGSSQDPSSTPPSQPIPGLGNIQQGRPTRGLQRRSQVLEAAQENHNIVVPQPSVEMLTRFSAIDQKRKAEARALATYDHDGDPAAGPSNWAADKGPGKRVHAELSSLPEDEGIDVDADGAINGTTSKKGRPSPPEDGEDLPSTSKRGGKSKSGGRGGKAPAAPPVDDGDETPLRRSSRNAQKAARLL</sequence>
<protein>
    <recommendedName>
        <fullName evidence="16">Pkinase-domain-containing protein</fullName>
    </recommendedName>
</protein>
<dbReference type="PROSITE" id="PS50006">
    <property type="entry name" value="FHA_DOMAIN"/>
    <property type="match status" value="1"/>
</dbReference>
<proteinExistence type="inferred from homology"/>
<dbReference type="GO" id="GO:0004674">
    <property type="term" value="F:protein serine/threonine kinase activity"/>
    <property type="evidence" value="ECO:0007669"/>
    <property type="project" value="UniProtKB-KW"/>
</dbReference>
<dbReference type="Gene3D" id="2.60.200.20">
    <property type="match status" value="1"/>
</dbReference>
<reference evidence="14 15" key="1">
    <citation type="submission" date="2015-12" db="EMBL/GenBank/DDBJ databases">
        <title>Draft genome sequence of Moniliophthora roreri, the causal agent of frosty pod rot of cacao.</title>
        <authorList>
            <person name="Aime M.C."/>
            <person name="Diaz-Valderrama J.R."/>
            <person name="Kijpornyongpan T."/>
            <person name="Phillips-Mora W."/>
        </authorList>
    </citation>
    <scope>NUCLEOTIDE SEQUENCE [LARGE SCALE GENOMIC DNA]</scope>
    <source>
        <strain evidence="14 15">MCA 2952</strain>
    </source>
</reference>
<feature type="binding site" evidence="8">
    <location>
        <position position="325"/>
    </location>
    <ligand>
        <name>ATP</name>
        <dbReference type="ChEBI" id="CHEBI:30616"/>
    </ligand>
</feature>
<dbReference type="EMBL" id="LATX01001734">
    <property type="protein sequence ID" value="KTB38677.1"/>
    <property type="molecule type" value="Genomic_DNA"/>
</dbReference>
<dbReference type="SUPFAM" id="SSF56112">
    <property type="entry name" value="Protein kinase-like (PK-like)"/>
    <property type="match status" value="1"/>
</dbReference>
<keyword evidence="5" id="KW-0418">Kinase</keyword>
<evidence type="ECO:0000313" key="15">
    <source>
        <dbReference type="Proteomes" id="UP000054988"/>
    </source>
</evidence>
<feature type="region of interest" description="Disordered" evidence="11">
    <location>
        <begin position="587"/>
        <end position="697"/>
    </location>
</feature>
<feature type="active site" description="Proton acceptor" evidence="7">
    <location>
        <position position="305"/>
    </location>
</feature>
<feature type="domain" description="Protein kinase" evidence="13">
    <location>
        <begin position="177"/>
        <end position="445"/>
    </location>
</feature>
<evidence type="ECO:0000256" key="9">
    <source>
        <dbReference type="PIRSR" id="PIRSR630616-3"/>
    </source>
</evidence>
<evidence type="ECO:0000256" key="5">
    <source>
        <dbReference type="ARBA" id="ARBA00022777"/>
    </source>
</evidence>
<evidence type="ECO:0000256" key="6">
    <source>
        <dbReference type="ARBA" id="ARBA00022840"/>
    </source>
</evidence>
<evidence type="ECO:0000256" key="7">
    <source>
        <dbReference type="PIRSR" id="PIRSR630616-1"/>
    </source>
</evidence>
<comment type="caution">
    <text evidence="14">The sequence shown here is derived from an EMBL/GenBank/DDBJ whole genome shotgun (WGS) entry which is preliminary data.</text>
</comment>
<dbReference type="PROSITE" id="PS00108">
    <property type="entry name" value="PROTEIN_KINASE_ST"/>
    <property type="match status" value="1"/>
</dbReference>
<feature type="cross-link" description="Glycyl lysine isopeptide (Lys-Gly) (interchain with G-Cter in SUMO2)" evidence="9">
    <location>
        <position position="307"/>
    </location>
</feature>
<dbReference type="InterPro" id="IPR000719">
    <property type="entry name" value="Prot_kinase_dom"/>
</dbReference>
<feature type="binding site" evidence="8">
    <location>
        <begin position="309"/>
        <end position="310"/>
    </location>
    <ligand>
        <name>ATP</name>
        <dbReference type="ChEBI" id="CHEBI:30616"/>
    </ligand>
</feature>
<evidence type="ECO:0000313" key="14">
    <source>
        <dbReference type="EMBL" id="KTB38677.1"/>
    </source>
</evidence>
<accession>A0A0W0FR19</accession>
<evidence type="ECO:0000256" key="3">
    <source>
        <dbReference type="ARBA" id="ARBA00022679"/>
    </source>
</evidence>
<dbReference type="Proteomes" id="UP000054988">
    <property type="component" value="Unassembled WGS sequence"/>
</dbReference>
<dbReference type="CDD" id="cd05117">
    <property type="entry name" value="STKc_CAMK"/>
    <property type="match status" value="1"/>
</dbReference>
<dbReference type="AlphaFoldDB" id="A0A0W0FR19"/>
<dbReference type="InterPro" id="IPR008984">
    <property type="entry name" value="SMAD_FHA_dom_sf"/>
</dbReference>
<dbReference type="SMART" id="SM00240">
    <property type="entry name" value="FHA"/>
    <property type="match status" value="1"/>
</dbReference>
<dbReference type="PANTHER" id="PTHR24350">
    <property type="entry name" value="SERINE/THREONINE-PROTEIN KINASE IAL-RELATED"/>
    <property type="match status" value="1"/>
</dbReference>
<feature type="compositionally biased region" description="Low complexity" evidence="11">
    <location>
        <begin position="23"/>
        <end position="35"/>
    </location>
</feature>
<dbReference type="Pfam" id="PF00498">
    <property type="entry name" value="FHA"/>
    <property type="match status" value="1"/>
</dbReference>
<dbReference type="PROSITE" id="PS00107">
    <property type="entry name" value="PROTEIN_KINASE_ATP"/>
    <property type="match status" value="1"/>
</dbReference>
<dbReference type="CDD" id="cd00060">
    <property type="entry name" value="FHA"/>
    <property type="match status" value="1"/>
</dbReference>
<evidence type="ECO:0000256" key="4">
    <source>
        <dbReference type="ARBA" id="ARBA00022741"/>
    </source>
</evidence>